<dbReference type="SUPFAM" id="SSF56601">
    <property type="entry name" value="beta-lactamase/transpeptidase-like"/>
    <property type="match status" value="1"/>
</dbReference>
<dbReference type="InterPro" id="IPR012338">
    <property type="entry name" value="Beta-lactam/transpept-like"/>
</dbReference>
<protein>
    <submittedName>
        <fullName evidence="19">Transglycosylase domain-containing protein</fullName>
    </submittedName>
</protein>
<evidence type="ECO:0000256" key="6">
    <source>
        <dbReference type="ARBA" id="ARBA00022692"/>
    </source>
</evidence>
<dbReference type="InterPro" id="IPR001264">
    <property type="entry name" value="Glyco_trans_51"/>
</dbReference>
<dbReference type="Pfam" id="PF00912">
    <property type="entry name" value="Transgly"/>
    <property type="match status" value="1"/>
</dbReference>
<keyword evidence="6" id="KW-0812">Transmembrane</keyword>
<evidence type="ECO:0000256" key="14">
    <source>
        <dbReference type="ARBA" id="ARBA00034000"/>
    </source>
</evidence>
<keyword evidence="13" id="KW-0961">Cell wall biogenesis/degradation</keyword>
<keyword evidence="11" id="KW-0472">Membrane</keyword>
<dbReference type="PANTHER" id="PTHR32282">
    <property type="entry name" value="BINDING PROTEIN TRANSPEPTIDASE, PUTATIVE-RELATED"/>
    <property type="match status" value="1"/>
</dbReference>
<feature type="domain" description="Glycosyl transferase family 51" evidence="18">
    <location>
        <begin position="75"/>
        <end position="265"/>
    </location>
</feature>
<reference evidence="19 20" key="1">
    <citation type="submission" date="2020-08" db="EMBL/GenBank/DDBJ databases">
        <title>A Genomic Blueprint of the Chicken Gut Microbiome.</title>
        <authorList>
            <person name="Gilroy R."/>
            <person name="Ravi A."/>
            <person name="Getino M."/>
            <person name="Pursley I."/>
            <person name="Horton D.L."/>
            <person name="Alikhan N.-F."/>
            <person name="Baker D."/>
            <person name="Gharbi K."/>
            <person name="Hall N."/>
            <person name="Watson M."/>
            <person name="Adriaenssens E.M."/>
            <person name="Foster-Nyarko E."/>
            <person name="Jarju S."/>
            <person name="Secka A."/>
            <person name="Antonio M."/>
            <person name="Oren A."/>
            <person name="Chaudhuri R."/>
            <person name="La Ragione R.M."/>
            <person name="Hildebrand F."/>
            <person name="Pallen M.J."/>
        </authorList>
    </citation>
    <scope>NUCLEOTIDE SEQUENCE [LARGE SCALE GENOMIC DNA]</scope>
    <source>
        <strain evidence="19 20">Sa3CUA8</strain>
    </source>
</reference>
<keyword evidence="8" id="KW-0133">Cell shape</keyword>
<dbReference type="Gene3D" id="1.10.3810.10">
    <property type="entry name" value="Biosynthetic peptidoglycan transglycosylase-like"/>
    <property type="match status" value="1"/>
</dbReference>
<dbReference type="InterPro" id="IPR001460">
    <property type="entry name" value="PCN-bd_Tpept"/>
</dbReference>
<evidence type="ECO:0000259" key="17">
    <source>
        <dbReference type="Pfam" id="PF00905"/>
    </source>
</evidence>
<evidence type="ECO:0000313" key="19">
    <source>
        <dbReference type="EMBL" id="MBD7907911.1"/>
    </source>
</evidence>
<dbReference type="SUPFAM" id="SSF53955">
    <property type="entry name" value="Lysozyme-like"/>
    <property type="match status" value="1"/>
</dbReference>
<evidence type="ECO:0000256" key="12">
    <source>
        <dbReference type="ARBA" id="ARBA00023268"/>
    </source>
</evidence>
<dbReference type="RefSeq" id="WP_191689206.1">
    <property type="nucleotide sequence ID" value="NZ_JACSQY010000003.1"/>
</dbReference>
<keyword evidence="12" id="KW-0511">Multifunctional enzyme</keyword>
<keyword evidence="5" id="KW-0808">Transferase</keyword>
<dbReference type="InterPro" id="IPR013783">
    <property type="entry name" value="Ig-like_fold"/>
</dbReference>
<dbReference type="Gene3D" id="2.60.40.10">
    <property type="entry name" value="Immunoglobulins"/>
    <property type="match status" value="1"/>
</dbReference>
<keyword evidence="3" id="KW-0645">Protease</keyword>
<evidence type="ECO:0000256" key="11">
    <source>
        <dbReference type="ARBA" id="ARBA00023136"/>
    </source>
</evidence>
<evidence type="ECO:0000313" key="20">
    <source>
        <dbReference type="Proteomes" id="UP000659496"/>
    </source>
</evidence>
<dbReference type="InterPro" id="IPR023346">
    <property type="entry name" value="Lysozyme-like_dom_sf"/>
</dbReference>
<comment type="catalytic activity">
    <reaction evidence="14">
        <text>Preferential cleavage: (Ac)2-L-Lys-D-Ala-|-D-Ala. Also transpeptidation of peptidyl-alanyl moieties that are N-acyl substituents of D-alanine.</text>
        <dbReference type="EC" id="3.4.16.4"/>
    </reaction>
</comment>
<evidence type="ECO:0000256" key="8">
    <source>
        <dbReference type="ARBA" id="ARBA00022960"/>
    </source>
</evidence>
<dbReference type="Gene3D" id="3.40.710.10">
    <property type="entry name" value="DD-peptidase/beta-lactamase superfamily"/>
    <property type="match status" value="1"/>
</dbReference>
<keyword evidence="1" id="KW-1003">Cell membrane</keyword>
<dbReference type="InterPro" id="IPR036950">
    <property type="entry name" value="PBP_transglycosylase"/>
</dbReference>
<feature type="domain" description="Penicillin-binding protein transpeptidase" evidence="17">
    <location>
        <begin position="402"/>
        <end position="644"/>
    </location>
</feature>
<name>A0ABR8PIB0_9BACL</name>
<keyword evidence="9" id="KW-0573">Peptidoglycan synthesis</keyword>
<keyword evidence="20" id="KW-1185">Reference proteome</keyword>
<accession>A0ABR8PIB0</accession>
<keyword evidence="4" id="KW-0328">Glycosyltransferase</keyword>
<organism evidence="19 20">
    <name type="scientific">Sporosarcina gallistercoris</name>
    <dbReference type="NCBI Taxonomy" id="2762245"/>
    <lineage>
        <taxon>Bacteria</taxon>
        <taxon>Bacillati</taxon>
        <taxon>Bacillota</taxon>
        <taxon>Bacilli</taxon>
        <taxon>Bacillales</taxon>
        <taxon>Caryophanaceae</taxon>
        <taxon>Sporosarcina</taxon>
    </lineage>
</organism>
<proteinExistence type="predicted"/>
<dbReference type="Proteomes" id="UP000659496">
    <property type="component" value="Unassembled WGS sequence"/>
</dbReference>
<evidence type="ECO:0000256" key="7">
    <source>
        <dbReference type="ARBA" id="ARBA00022801"/>
    </source>
</evidence>
<evidence type="ECO:0000256" key="3">
    <source>
        <dbReference type="ARBA" id="ARBA00022670"/>
    </source>
</evidence>
<evidence type="ECO:0000256" key="13">
    <source>
        <dbReference type="ARBA" id="ARBA00023316"/>
    </source>
</evidence>
<comment type="caution">
    <text evidence="19">The sequence shown here is derived from an EMBL/GenBank/DDBJ whole genome shotgun (WGS) entry which is preliminary data.</text>
</comment>
<comment type="catalytic activity">
    <reaction evidence="15">
        <text>[GlcNAc-(1-&gt;4)-Mur2Ac(oyl-L-Ala-gamma-D-Glu-L-Lys-D-Ala-D-Ala)](n)-di-trans,octa-cis-undecaprenyl diphosphate + beta-D-GlcNAc-(1-&gt;4)-Mur2Ac(oyl-L-Ala-gamma-D-Glu-L-Lys-D-Ala-D-Ala)-di-trans,octa-cis-undecaprenyl diphosphate = [GlcNAc-(1-&gt;4)-Mur2Ac(oyl-L-Ala-gamma-D-Glu-L-Lys-D-Ala-D-Ala)](n+1)-di-trans,octa-cis-undecaprenyl diphosphate + di-trans,octa-cis-undecaprenyl diphosphate + H(+)</text>
        <dbReference type="Rhea" id="RHEA:23708"/>
        <dbReference type="Rhea" id="RHEA-COMP:9602"/>
        <dbReference type="Rhea" id="RHEA-COMP:9603"/>
        <dbReference type="ChEBI" id="CHEBI:15378"/>
        <dbReference type="ChEBI" id="CHEBI:58405"/>
        <dbReference type="ChEBI" id="CHEBI:60033"/>
        <dbReference type="ChEBI" id="CHEBI:78435"/>
        <dbReference type="EC" id="2.4.99.28"/>
    </reaction>
</comment>
<evidence type="ECO:0000256" key="16">
    <source>
        <dbReference type="SAM" id="MobiDB-lite"/>
    </source>
</evidence>
<evidence type="ECO:0000256" key="2">
    <source>
        <dbReference type="ARBA" id="ARBA00022645"/>
    </source>
</evidence>
<evidence type="ECO:0000256" key="15">
    <source>
        <dbReference type="ARBA" id="ARBA00049902"/>
    </source>
</evidence>
<keyword evidence="7" id="KW-0378">Hydrolase</keyword>
<evidence type="ECO:0000256" key="1">
    <source>
        <dbReference type="ARBA" id="ARBA00022475"/>
    </source>
</evidence>
<evidence type="ECO:0000259" key="18">
    <source>
        <dbReference type="Pfam" id="PF00912"/>
    </source>
</evidence>
<dbReference type="Pfam" id="PF00905">
    <property type="entry name" value="Transpeptidase"/>
    <property type="match status" value="1"/>
</dbReference>
<dbReference type="EMBL" id="JACSQY010000003">
    <property type="protein sequence ID" value="MBD7907911.1"/>
    <property type="molecule type" value="Genomic_DNA"/>
</dbReference>
<evidence type="ECO:0000256" key="10">
    <source>
        <dbReference type="ARBA" id="ARBA00022989"/>
    </source>
</evidence>
<dbReference type="PANTHER" id="PTHR32282:SF32">
    <property type="entry name" value="PENICILLIN-BINDING PROTEIN 2A"/>
    <property type="match status" value="1"/>
</dbReference>
<feature type="region of interest" description="Disordered" evidence="16">
    <location>
        <begin position="889"/>
        <end position="998"/>
    </location>
</feature>
<gene>
    <name evidence="19" type="ORF">H9659_06185</name>
</gene>
<keyword evidence="2" id="KW-0121">Carboxypeptidase</keyword>
<evidence type="ECO:0000256" key="5">
    <source>
        <dbReference type="ARBA" id="ARBA00022679"/>
    </source>
</evidence>
<dbReference type="Gene3D" id="3.90.1310.40">
    <property type="match status" value="1"/>
</dbReference>
<dbReference type="InterPro" id="IPR050396">
    <property type="entry name" value="Glycosyltr_51/Transpeptidase"/>
</dbReference>
<evidence type="ECO:0000256" key="9">
    <source>
        <dbReference type="ARBA" id="ARBA00022984"/>
    </source>
</evidence>
<keyword evidence="10" id="KW-1133">Transmembrane helix</keyword>
<evidence type="ECO:0000256" key="4">
    <source>
        <dbReference type="ARBA" id="ARBA00022676"/>
    </source>
</evidence>
<sequence length="998" mass="107324">MKKTKWAKNTRIASGVIWNLFLLFLVIGLTLTVFGASVGAGYFASLVEKEPLRSKEEMRSEILSYEETSEIYTNGKYLRKVRSDIDRKEVKLKDVSPYVINAVYATEDEYFNTHKGIVPKAVFRGLFQDVTNSDSQTGGSTLTQQLIKNQILTNEISYERKAKELLLAMRLEHFMTKEEILEAYLNIIPYGRNSNGGNIAGIEAAAEGIFNKSAKDLNLAQSAYIAGIPQAPFAYTPFYNGSNGLKDEKGLKPGINRMKTVLFRMKETEYITEKEYQEAIAYDITKDFRTAAQAPKSRDEFLTDEIQRSTIAILADKIAEEDGIDADRLKEDKKLKEKYDILAERSMRNDGFRIHSTVDLQLYNAMNDVAENFTQYGFTYSENTTDKQTGEKKTVKMPVQVGATLLDNKTGKILAFVGGRDHELESVNHSTQTTRQPGSTIKPLLVYAPAIEYGVIGAGSPVVDVKFNLRGWKPVNFIPYQELGIISARQALTTSQNLAAARLYNQIQDRRPADFLKKMGYSSLTPQDYESPSAALGGLSHGGTVQENTSAYSTLANGGQHVDPYIIEKIEDRNGNVVYQHKVEPVQVFSPQTAYIVTDMLRDVATSGTAKVMKSKLNFNVDIAAKSGTTNSFSDAWLLGYNPNVSLGVWLGYKYQNKSLESPGNTQYGTASSRTNALYAKFMNAINQARPETVGQNVRFQQPKGVVYRSFCGISGLAPSAACSSAGLVRSDLFNANVMLPNKADDSIISSASVSVKGTRYAALPSTPSEFITAGGVGVNQEFIKRMLGPLGGDASKLFPSKSGFASRVVSGAIFPADSVAPAGVSASQNGSVLTWSASPSNDVIGYYVYNGGTRVGTIIDGQSLSFPIGSGTYTVRAVDITGLTSAPSNAVTTAAEPPEAQTPSDSTDGSGDSGGDAGTTPPDSNTDTGSKPKPPANGGNDGKPKPPANGGSDGKPKPPTNGEGDGKPKPPANGGGDGKPNPPANGGNDGDSNSDGD</sequence>